<evidence type="ECO:0000256" key="1">
    <source>
        <dbReference type="ARBA" id="ARBA00004288"/>
    </source>
</evidence>
<dbReference type="AlphaFoldDB" id="A0A0J1IFR8"/>
<dbReference type="OrthoDB" id="1683648at2"/>
<evidence type="ECO:0000256" key="2">
    <source>
        <dbReference type="ARBA" id="ARBA00006573"/>
    </source>
</evidence>
<organism evidence="5 6">
    <name type="scientific">Niallia circulans</name>
    <name type="common">Bacillus circulans</name>
    <dbReference type="NCBI Taxonomy" id="1397"/>
    <lineage>
        <taxon>Bacteria</taxon>
        <taxon>Bacillati</taxon>
        <taxon>Bacillota</taxon>
        <taxon>Bacilli</taxon>
        <taxon>Bacillales</taxon>
        <taxon>Bacillaceae</taxon>
        <taxon>Niallia</taxon>
    </lineage>
</organism>
<reference evidence="5 6" key="1">
    <citation type="submission" date="2015-05" db="EMBL/GenBank/DDBJ databases">
        <title>Whole genome sequence and identification of bacterial endophytes from Costus igneus.</title>
        <authorList>
            <person name="Lee Y.P."/>
            <person name="Gan H.M."/>
            <person name="Eng W."/>
            <person name="Wheatley M.S."/>
            <person name="Caraballo A."/>
            <person name="Polter S."/>
            <person name="Savka M.A."/>
            <person name="Hudson A.O."/>
        </authorList>
    </citation>
    <scope>NUCLEOTIDE SEQUENCE [LARGE SCALE GENOMIC DNA]</scope>
    <source>
        <strain evidence="5 6">RIT379</strain>
    </source>
</reference>
<dbReference type="GO" id="GO:0030436">
    <property type="term" value="P:asexual sporulation"/>
    <property type="evidence" value="ECO:0007669"/>
    <property type="project" value="UniProtKB-UniRule"/>
</dbReference>
<dbReference type="InterPro" id="IPR012610">
    <property type="entry name" value="SASP_SspH"/>
</dbReference>
<evidence type="ECO:0000313" key="5">
    <source>
        <dbReference type="EMBL" id="KLV24817.1"/>
    </source>
</evidence>
<dbReference type="RefSeq" id="WP_047943534.1">
    <property type="nucleotide sequence ID" value="NZ_LDPH01000019.1"/>
</dbReference>
<evidence type="ECO:0000256" key="4">
    <source>
        <dbReference type="HAMAP-Rule" id="MF_00667"/>
    </source>
</evidence>
<dbReference type="NCBIfam" id="TIGR02861">
    <property type="entry name" value="SASP_H"/>
    <property type="match status" value="1"/>
</dbReference>
<comment type="induction">
    <text evidence="4">Expressed only in the forespore compartment of sporulating cells.</text>
</comment>
<accession>A0A0J1IFR8</accession>
<evidence type="ECO:0000313" key="6">
    <source>
        <dbReference type="Proteomes" id="UP000036045"/>
    </source>
</evidence>
<dbReference type="GO" id="GO:0042601">
    <property type="term" value="C:endospore-forming forespore"/>
    <property type="evidence" value="ECO:0007669"/>
    <property type="project" value="InterPro"/>
</dbReference>
<comment type="caution">
    <text evidence="5">The sequence shown here is derived from an EMBL/GenBank/DDBJ whole genome shotgun (WGS) entry which is preliminary data.</text>
</comment>
<dbReference type="Pfam" id="PF08141">
    <property type="entry name" value="SspH"/>
    <property type="match status" value="1"/>
</dbReference>
<protein>
    <recommendedName>
        <fullName evidence="4">Small, acid-soluble spore protein H</fullName>
        <shortName evidence="4">SASP H</shortName>
    </recommendedName>
</protein>
<sequence length="60" mass="6864">MNIGRAIEIMNAGDIVDVSYQGEKIIIQNVNEKTKKATIYTKTNPEHELDVEVYQLIEEI</sequence>
<keyword evidence="3 4" id="KW-0749">Sporulation</keyword>
<keyword evidence="6" id="KW-1185">Reference proteome</keyword>
<dbReference type="EMBL" id="LDPH01000019">
    <property type="protein sequence ID" value="KLV24817.1"/>
    <property type="molecule type" value="Genomic_DNA"/>
</dbReference>
<proteinExistence type="evidence at transcript level"/>
<comment type="subcellular location">
    <subcellularLocation>
        <location evidence="1 4">Spore core</location>
    </subcellularLocation>
</comment>
<name>A0A0J1IFR8_NIACI</name>
<evidence type="ECO:0000256" key="3">
    <source>
        <dbReference type="ARBA" id="ARBA00022969"/>
    </source>
</evidence>
<gene>
    <name evidence="4" type="primary">sspH</name>
    <name evidence="5" type="ORF">ABW02_17365</name>
</gene>
<dbReference type="Proteomes" id="UP000036045">
    <property type="component" value="Unassembled WGS sequence"/>
</dbReference>
<comment type="similarity">
    <text evidence="2 4">Belongs to the SspH family.</text>
</comment>
<dbReference type="PATRIC" id="fig|1397.4.peg.1690"/>
<dbReference type="HAMAP" id="MF_00667">
    <property type="entry name" value="SspH"/>
    <property type="match status" value="1"/>
</dbReference>
<dbReference type="GO" id="GO:0030435">
    <property type="term" value="P:sporulation resulting in formation of a cellular spore"/>
    <property type="evidence" value="ECO:0007669"/>
    <property type="project" value="UniProtKB-KW"/>
</dbReference>